<dbReference type="KEGG" id="cput:CONPUDRAFT_160789"/>
<name>R7SC32_CONPW</name>
<dbReference type="GO" id="GO:0000228">
    <property type="term" value="C:nuclear chromosome"/>
    <property type="evidence" value="ECO:0007669"/>
    <property type="project" value="InterPro"/>
</dbReference>
<dbReference type="GeneID" id="19204411"/>
<organism evidence="1 2">
    <name type="scientific">Coniophora puteana (strain RWD-64-598)</name>
    <name type="common">Brown rot fungus</name>
    <dbReference type="NCBI Taxonomy" id="741705"/>
    <lineage>
        <taxon>Eukaryota</taxon>
        <taxon>Fungi</taxon>
        <taxon>Dikarya</taxon>
        <taxon>Basidiomycota</taxon>
        <taxon>Agaricomycotina</taxon>
        <taxon>Agaricomycetes</taxon>
        <taxon>Agaricomycetidae</taxon>
        <taxon>Boletales</taxon>
        <taxon>Coniophorineae</taxon>
        <taxon>Coniophoraceae</taxon>
        <taxon>Coniophora</taxon>
    </lineage>
</organism>
<reference evidence="2" key="1">
    <citation type="journal article" date="2012" name="Science">
        <title>The Paleozoic origin of enzymatic lignin decomposition reconstructed from 31 fungal genomes.</title>
        <authorList>
            <person name="Floudas D."/>
            <person name="Binder M."/>
            <person name="Riley R."/>
            <person name="Barry K."/>
            <person name="Blanchette R.A."/>
            <person name="Henrissat B."/>
            <person name="Martinez A.T."/>
            <person name="Otillar R."/>
            <person name="Spatafora J.W."/>
            <person name="Yadav J.S."/>
            <person name="Aerts A."/>
            <person name="Benoit I."/>
            <person name="Boyd A."/>
            <person name="Carlson A."/>
            <person name="Copeland A."/>
            <person name="Coutinho P.M."/>
            <person name="de Vries R.P."/>
            <person name="Ferreira P."/>
            <person name="Findley K."/>
            <person name="Foster B."/>
            <person name="Gaskell J."/>
            <person name="Glotzer D."/>
            <person name="Gorecki P."/>
            <person name="Heitman J."/>
            <person name="Hesse C."/>
            <person name="Hori C."/>
            <person name="Igarashi K."/>
            <person name="Jurgens J.A."/>
            <person name="Kallen N."/>
            <person name="Kersten P."/>
            <person name="Kohler A."/>
            <person name="Kuees U."/>
            <person name="Kumar T.K.A."/>
            <person name="Kuo A."/>
            <person name="LaButti K."/>
            <person name="Larrondo L.F."/>
            <person name="Lindquist E."/>
            <person name="Ling A."/>
            <person name="Lombard V."/>
            <person name="Lucas S."/>
            <person name="Lundell T."/>
            <person name="Martin R."/>
            <person name="McLaughlin D.J."/>
            <person name="Morgenstern I."/>
            <person name="Morin E."/>
            <person name="Murat C."/>
            <person name="Nagy L.G."/>
            <person name="Nolan M."/>
            <person name="Ohm R.A."/>
            <person name="Patyshakuliyeva A."/>
            <person name="Rokas A."/>
            <person name="Ruiz-Duenas F.J."/>
            <person name="Sabat G."/>
            <person name="Salamov A."/>
            <person name="Samejima M."/>
            <person name="Schmutz J."/>
            <person name="Slot J.C."/>
            <person name="St John F."/>
            <person name="Stenlid J."/>
            <person name="Sun H."/>
            <person name="Sun S."/>
            <person name="Syed K."/>
            <person name="Tsang A."/>
            <person name="Wiebenga A."/>
            <person name="Young D."/>
            <person name="Pisabarro A."/>
            <person name="Eastwood D.C."/>
            <person name="Martin F."/>
            <person name="Cullen D."/>
            <person name="Grigoriev I.V."/>
            <person name="Hibbett D.S."/>
        </authorList>
    </citation>
    <scope>NUCLEOTIDE SEQUENCE [LARGE SCALE GENOMIC DNA]</scope>
    <source>
        <strain evidence="2">RWD-64-598 SS2</strain>
    </source>
</reference>
<evidence type="ECO:0000313" key="1">
    <source>
        <dbReference type="EMBL" id="EIW73726.1"/>
    </source>
</evidence>
<dbReference type="OrthoDB" id="10258327at2759"/>
<dbReference type="Pfam" id="PF04855">
    <property type="entry name" value="SNF5"/>
    <property type="match status" value="1"/>
</dbReference>
<dbReference type="PANTHER" id="PTHR10590">
    <property type="entry name" value="SODIUM/NUCLEOSIDE COTRANSPORTER"/>
    <property type="match status" value="1"/>
</dbReference>
<dbReference type="AlphaFoldDB" id="R7SC32"/>
<dbReference type="GO" id="GO:0006338">
    <property type="term" value="P:chromatin remodeling"/>
    <property type="evidence" value="ECO:0007669"/>
    <property type="project" value="InterPro"/>
</dbReference>
<dbReference type="GO" id="GO:0015293">
    <property type="term" value="F:symporter activity"/>
    <property type="evidence" value="ECO:0007669"/>
    <property type="project" value="TreeGrafter"/>
</dbReference>
<dbReference type="RefSeq" id="XP_007776097.1">
    <property type="nucleotide sequence ID" value="XM_007777907.1"/>
</dbReference>
<gene>
    <name evidence="1" type="ORF">CONPUDRAFT_160789</name>
</gene>
<dbReference type="Proteomes" id="UP000053558">
    <property type="component" value="Unassembled WGS sequence"/>
</dbReference>
<dbReference type="GO" id="GO:0005337">
    <property type="term" value="F:nucleoside transmembrane transporter activity"/>
    <property type="evidence" value="ECO:0007669"/>
    <property type="project" value="InterPro"/>
</dbReference>
<evidence type="ECO:0000313" key="2">
    <source>
        <dbReference type="Proteomes" id="UP000053558"/>
    </source>
</evidence>
<dbReference type="InterPro" id="IPR006939">
    <property type="entry name" value="SNF5"/>
</dbReference>
<dbReference type="GO" id="GO:0005886">
    <property type="term" value="C:plasma membrane"/>
    <property type="evidence" value="ECO:0007669"/>
    <property type="project" value="TreeGrafter"/>
</dbReference>
<proteinExistence type="predicted"/>
<accession>R7SC32</accession>
<keyword evidence="2" id="KW-1185">Reference proteome</keyword>
<dbReference type="EMBL" id="JH711759">
    <property type="protein sequence ID" value="EIW73726.1"/>
    <property type="molecule type" value="Genomic_DNA"/>
</dbReference>
<dbReference type="InterPro" id="IPR008276">
    <property type="entry name" value="C_nuclsd_transpt"/>
</dbReference>
<dbReference type="eggNOG" id="KOG3747">
    <property type="taxonomic scope" value="Eukaryota"/>
</dbReference>
<protein>
    <submittedName>
        <fullName evidence="1">Uncharacterized protein</fullName>
    </submittedName>
</protein>
<sequence length="224" mass="24437">MHKHPAVQTMHKYPSPDTIIAAAPTKPVLVPIHVKFKTPPKPEAFACVFYTDPELPQTYAKTVAAQIRVQLEDVSDVAAVEMEDSDVFWPPPPLGEATDRGREGRRIDGRGRGAGLSCYPQLPGFLQNNERLGCGSRRCLRLALFGQGESACLVKLSLELMTRSELHLVMMSGFLTTSGSVLNVYISMGVPMQTLATSSAVSMPVATTISKLCMPKVDEPTMHR</sequence>
<dbReference type="PANTHER" id="PTHR10590:SF4">
    <property type="entry name" value="SOLUTE CARRIER FAMILY 28 MEMBER 3"/>
    <property type="match status" value="1"/>
</dbReference>